<sequence length="894" mass="97564">MPSSRMPSLRGNPSARPLTPSEATRLMLEKWDRMDALQDDAPSRGRRQRASSVPNRDERTRSRVREWERFDKERERLRLIQVETERQADEEAARKVWEGQQEERSRRRRQKKSPTRSETPELLRQLESESFEWVPSRAFSVGPSVASTGSRTIASRYSGDSDNSIPFASASEEESEVEARATSRVWKWEIEAGRSSHGDERSRGSRRGRRPAIDARPSPPPHPQAALFPPSTASKPSSKRPHPRHRSHSLPARSRRSPSPRPSLSPSPAHTPRSPKASSPPIRLASLSDDDDEPPKTAVEAGLQALEQLPGAIGAGLSKLLPGLFSGTPADAQGSELGIVRAEVGRVQDLKDGEMKEVPFPGAQSKLLLCKVGGTVHVTSSRSTYGATRLVNGVLTSDGIVRCRHHDAAFDVRTGAIVDGPSLAPLHTFPVEVDASGAIFVSTLVYKVESIDGAPPTRVRRPKEEGGVVIVGGGAAAFYLIDGLRTGGYKGGITLIERGKILPYDRSKLSKKWVEDKETLLLRQSTYYEKLGVEVRLSTEVASADFEERFVALGDGSILNFDKLVVATGATPQKLRLPGSSLDGIVTLRSMDDAIELRLAVNPSKATRRPLRIVIIGSSYLGTELATLLASNKLTKSRPKVTIISCDLYPLEELLGNRLATSLLASFTELGVTFIHSSPATAFLPSSSSSSHVGAVELDDGERVAADLVLLAVGVKGAAPSWLKEMKGVRSEDGRVEVDEKSRVRGLGKKSGVFALGDVTYRKDKATGQIVKSEHWNQAANQARALAHYIMTSQALPPPPATIIFSSQPHPVHLLLTPSAPTWETTIILGSLDKLACVAYYAQSNSIVSIAQFEDPKEDDGSPLLVHCKELMRRGRMLTLEDVRARKNPMKRFL</sequence>
<keyword evidence="8" id="KW-0411">Iron-sulfur</keyword>
<dbReference type="InParanoid" id="A0A1Y2FPV5"/>
<dbReference type="GO" id="GO:0005737">
    <property type="term" value="C:cytoplasm"/>
    <property type="evidence" value="ECO:0007669"/>
    <property type="project" value="TreeGrafter"/>
</dbReference>
<gene>
    <name evidence="11" type="ORF">BCR35DRAFT_50216</name>
</gene>
<evidence type="ECO:0000256" key="2">
    <source>
        <dbReference type="ARBA" id="ARBA00022630"/>
    </source>
</evidence>
<dbReference type="PRINTS" id="PR00368">
    <property type="entry name" value="FADPNR"/>
</dbReference>
<keyword evidence="6" id="KW-0560">Oxidoreductase</keyword>
<evidence type="ECO:0000313" key="11">
    <source>
        <dbReference type="EMBL" id="ORY86020.1"/>
    </source>
</evidence>
<comment type="caution">
    <text evidence="11">The sequence shown here is derived from an EMBL/GenBank/DDBJ whole genome shotgun (WGS) entry which is preliminary data.</text>
</comment>
<dbReference type="InterPro" id="IPR050446">
    <property type="entry name" value="FAD-oxidoreductase/Apoptosis"/>
</dbReference>
<dbReference type="InterPro" id="IPR036188">
    <property type="entry name" value="FAD/NAD-bd_sf"/>
</dbReference>
<dbReference type="Gene3D" id="3.50.50.60">
    <property type="entry name" value="FAD/NAD(P)-binding domain"/>
    <property type="match status" value="2"/>
</dbReference>
<dbReference type="Gene3D" id="2.102.10.10">
    <property type="entry name" value="Rieske [2Fe-2S] iron-sulphur domain"/>
    <property type="match status" value="1"/>
</dbReference>
<evidence type="ECO:0000256" key="9">
    <source>
        <dbReference type="SAM" id="MobiDB-lite"/>
    </source>
</evidence>
<feature type="compositionally biased region" description="Low complexity" evidence="9">
    <location>
        <begin position="224"/>
        <end position="236"/>
    </location>
</feature>
<dbReference type="PROSITE" id="PS51296">
    <property type="entry name" value="RIESKE"/>
    <property type="match status" value="1"/>
</dbReference>
<dbReference type="GO" id="GO:0046872">
    <property type="term" value="F:metal ion binding"/>
    <property type="evidence" value="ECO:0007669"/>
    <property type="project" value="UniProtKB-KW"/>
</dbReference>
<keyword evidence="2" id="KW-0285">Flavoprotein</keyword>
<feature type="region of interest" description="Disordered" evidence="9">
    <location>
        <begin position="140"/>
        <end position="297"/>
    </location>
</feature>
<evidence type="ECO:0000256" key="3">
    <source>
        <dbReference type="ARBA" id="ARBA00022714"/>
    </source>
</evidence>
<proteinExistence type="predicted"/>
<dbReference type="Proteomes" id="UP000193467">
    <property type="component" value="Unassembled WGS sequence"/>
</dbReference>
<dbReference type="EMBL" id="MCGR01000015">
    <property type="protein sequence ID" value="ORY86020.1"/>
    <property type="molecule type" value="Genomic_DNA"/>
</dbReference>
<dbReference type="AlphaFoldDB" id="A0A1Y2FPV5"/>
<reference evidence="11 12" key="1">
    <citation type="submission" date="2016-07" db="EMBL/GenBank/DDBJ databases">
        <title>Pervasive Adenine N6-methylation of Active Genes in Fungi.</title>
        <authorList>
            <consortium name="DOE Joint Genome Institute"/>
            <person name="Mondo S.J."/>
            <person name="Dannebaum R.O."/>
            <person name="Kuo R.C."/>
            <person name="Labutti K."/>
            <person name="Haridas S."/>
            <person name="Kuo A."/>
            <person name="Salamov A."/>
            <person name="Ahrendt S.R."/>
            <person name="Lipzen A."/>
            <person name="Sullivan W."/>
            <person name="Andreopoulos W.B."/>
            <person name="Clum A."/>
            <person name="Lindquist E."/>
            <person name="Daum C."/>
            <person name="Ramamoorthy G.K."/>
            <person name="Gryganskyi A."/>
            <person name="Culley D."/>
            <person name="Magnuson J.K."/>
            <person name="James T.Y."/>
            <person name="O'Malley M.A."/>
            <person name="Stajich J.E."/>
            <person name="Spatafora J.W."/>
            <person name="Visel A."/>
            <person name="Grigoriev I.V."/>
        </authorList>
    </citation>
    <scope>NUCLEOTIDE SEQUENCE [LARGE SCALE GENOMIC DNA]</scope>
    <source>
        <strain evidence="11 12">62-1032</strain>
    </source>
</reference>
<evidence type="ECO:0000256" key="6">
    <source>
        <dbReference type="ARBA" id="ARBA00023002"/>
    </source>
</evidence>
<evidence type="ECO:0000313" key="12">
    <source>
        <dbReference type="Proteomes" id="UP000193467"/>
    </source>
</evidence>
<dbReference type="InterPro" id="IPR023753">
    <property type="entry name" value="FAD/NAD-binding_dom"/>
</dbReference>
<evidence type="ECO:0000256" key="5">
    <source>
        <dbReference type="ARBA" id="ARBA00022827"/>
    </source>
</evidence>
<dbReference type="PANTHER" id="PTHR43557:SF2">
    <property type="entry name" value="RIESKE DOMAIN-CONTAINING PROTEIN-RELATED"/>
    <property type="match status" value="1"/>
</dbReference>
<dbReference type="PRINTS" id="PR00411">
    <property type="entry name" value="PNDRDTASEI"/>
</dbReference>
<keyword evidence="5" id="KW-0274">FAD</keyword>
<dbReference type="Pfam" id="PF07992">
    <property type="entry name" value="Pyr_redox_2"/>
    <property type="match status" value="1"/>
</dbReference>
<dbReference type="InterPro" id="IPR036922">
    <property type="entry name" value="Rieske_2Fe-2S_sf"/>
</dbReference>
<organism evidence="11 12">
    <name type="scientific">Leucosporidium creatinivorum</name>
    <dbReference type="NCBI Taxonomy" id="106004"/>
    <lineage>
        <taxon>Eukaryota</taxon>
        <taxon>Fungi</taxon>
        <taxon>Dikarya</taxon>
        <taxon>Basidiomycota</taxon>
        <taxon>Pucciniomycotina</taxon>
        <taxon>Microbotryomycetes</taxon>
        <taxon>Leucosporidiales</taxon>
        <taxon>Leucosporidium</taxon>
    </lineage>
</organism>
<keyword evidence="12" id="KW-1185">Reference proteome</keyword>
<dbReference type="SUPFAM" id="SSF51905">
    <property type="entry name" value="FAD/NAD(P)-binding domain"/>
    <property type="match status" value="2"/>
</dbReference>
<keyword evidence="3" id="KW-0001">2Fe-2S</keyword>
<feature type="compositionally biased region" description="Polar residues" evidence="9">
    <location>
        <begin position="145"/>
        <end position="166"/>
    </location>
</feature>
<feature type="domain" description="Rieske" evidence="10">
    <location>
        <begin position="342"/>
        <end position="440"/>
    </location>
</feature>
<evidence type="ECO:0000256" key="7">
    <source>
        <dbReference type="ARBA" id="ARBA00023004"/>
    </source>
</evidence>
<evidence type="ECO:0000259" key="10">
    <source>
        <dbReference type="PROSITE" id="PS51296"/>
    </source>
</evidence>
<dbReference type="InterPro" id="IPR017941">
    <property type="entry name" value="Rieske_2Fe-2S"/>
</dbReference>
<evidence type="ECO:0000256" key="1">
    <source>
        <dbReference type="ARBA" id="ARBA00001974"/>
    </source>
</evidence>
<accession>A0A1Y2FPV5</accession>
<keyword evidence="4" id="KW-0479">Metal-binding</keyword>
<evidence type="ECO:0000256" key="4">
    <source>
        <dbReference type="ARBA" id="ARBA00022723"/>
    </source>
</evidence>
<feature type="compositionally biased region" description="Basic residues" evidence="9">
    <location>
        <begin position="237"/>
        <end position="258"/>
    </location>
</feature>
<name>A0A1Y2FPV5_9BASI</name>
<feature type="compositionally biased region" description="Basic and acidic residues" evidence="9">
    <location>
        <begin position="177"/>
        <end position="203"/>
    </location>
</feature>
<feature type="compositionally biased region" description="Basic and acidic residues" evidence="9">
    <location>
        <begin position="55"/>
        <end position="105"/>
    </location>
</feature>
<dbReference type="PANTHER" id="PTHR43557">
    <property type="entry name" value="APOPTOSIS-INDUCING FACTOR 1"/>
    <property type="match status" value="1"/>
</dbReference>
<dbReference type="Pfam" id="PF00355">
    <property type="entry name" value="Rieske"/>
    <property type="match status" value="1"/>
</dbReference>
<protein>
    <recommendedName>
        <fullName evidence="10">Rieske domain-containing protein</fullName>
    </recommendedName>
</protein>
<feature type="compositionally biased region" description="Basic and acidic residues" evidence="9">
    <location>
        <begin position="27"/>
        <end position="36"/>
    </location>
</feature>
<dbReference type="OrthoDB" id="6029at2759"/>
<comment type="cofactor">
    <cofactor evidence="1">
        <name>FAD</name>
        <dbReference type="ChEBI" id="CHEBI:57692"/>
    </cofactor>
</comment>
<keyword evidence="7" id="KW-0408">Iron</keyword>
<evidence type="ECO:0000256" key="8">
    <source>
        <dbReference type="ARBA" id="ARBA00023014"/>
    </source>
</evidence>
<feature type="region of interest" description="Disordered" evidence="9">
    <location>
        <begin position="1"/>
        <end position="124"/>
    </location>
</feature>
<dbReference type="STRING" id="106004.A0A1Y2FPV5"/>
<dbReference type="SUPFAM" id="SSF50022">
    <property type="entry name" value="ISP domain"/>
    <property type="match status" value="1"/>
</dbReference>
<dbReference type="GO" id="GO:0016651">
    <property type="term" value="F:oxidoreductase activity, acting on NAD(P)H"/>
    <property type="evidence" value="ECO:0007669"/>
    <property type="project" value="TreeGrafter"/>
</dbReference>
<dbReference type="GO" id="GO:0051537">
    <property type="term" value="F:2 iron, 2 sulfur cluster binding"/>
    <property type="evidence" value="ECO:0007669"/>
    <property type="project" value="UniProtKB-KW"/>
</dbReference>